<feature type="signal peptide" evidence="5">
    <location>
        <begin position="1"/>
        <end position="25"/>
    </location>
</feature>
<dbReference type="Pfam" id="PF01839">
    <property type="entry name" value="FG-GAP"/>
    <property type="match status" value="2"/>
</dbReference>
<evidence type="ECO:0000256" key="2">
    <source>
        <dbReference type="ARBA" id="ARBA00022737"/>
    </source>
</evidence>
<dbReference type="InterPro" id="IPR000413">
    <property type="entry name" value="Integrin_alpha"/>
</dbReference>
<dbReference type="SUPFAM" id="SSF69318">
    <property type="entry name" value="Integrin alpha N-terminal domain"/>
    <property type="match status" value="3"/>
</dbReference>
<evidence type="ECO:0000256" key="5">
    <source>
        <dbReference type="SAM" id="SignalP"/>
    </source>
</evidence>
<keyword evidence="7" id="KW-1185">Reference proteome</keyword>
<keyword evidence="4" id="KW-0325">Glycoprotein</keyword>
<dbReference type="AlphaFoldDB" id="A0A931C2Z4"/>
<dbReference type="PANTHER" id="PTHR23221:SF7">
    <property type="entry name" value="PHOSPHATIDYLINOSITOL-GLYCAN-SPECIFIC PHOSPHOLIPASE D"/>
    <property type="match status" value="1"/>
</dbReference>
<dbReference type="GO" id="GO:0007155">
    <property type="term" value="P:cell adhesion"/>
    <property type="evidence" value="ECO:0007669"/>
    <property type="project" value="InterPro"/>
</dbReference>
<evidence type="ECO:0000313" key="7">
    <source>
        <dbReference type="Proteomes" id="UP000598146"/>
    </source>
</evidence>
<organism evidence="6 7">
    <name type="scientific">Actinoplanes aureus</name>
    <dbReference type="NCBI Taxonomy" id="2792083"/>
    <lineage>
        <taxon>Bacteria</taxon>
        <taxon>Bacillati</taxon>
        <taxon>Actinomycetota</taxon>
        <taxon>Actinomycetes</taxon>
        <taxon>Micromonosporales</taxon>
        <taxon>Micromonosporaceae</taxon>
        <taxon>Actinoplanes</taxon>
    </lineage>
</organism>
<protein>
    <submittedName>
        <fullName evidence="6">FG-GAP repeat protein</fullName>
    </submittedName>
</protein>
<dbReference type="InterPro" id="IPR028994">
    <property type="entry name" value="Integrin_alpha_N"/>
</dbReference>
<evidence type="ECO:0000313" key="6">
    <source>
        <dbReference type="EMBL" id="MBG0561289.1"/>
    </source>
</evidence>
<dbReference type="GO" id="GO:0016787">
    <property type="term" value="F:hydrolase activity"/>
    <property type="evidence" value="ECO:0007669"/>
    <property type="project" value="UniProtKB-KW"/>
</dbReference>
<dbReference type="InterPro" id="IPR013517">
    <property type="entry name" value="FG-GAP"/>
</dbReference>
<dbReference type="RefSeq" id="WP_196413087.1">
    <property type="nucleotide sequence ID" value="NZ_JADQTO010000003.1"/>
</dbReference>
<reference evidence="6" key="1">
    <citation type="submission" date="2020-11" db="EMBL/GenBank/DDBJ databases">
        <title>Isolation and identification of active actinomycetes.</title>
        <authorList>
            <person name="Sun X."/>
        </authorList>
    </citation>
    <scope>NUCLEOTIDE SEQUENCE</scope>
    <source>
        <strain evidence="6">NEAU-A11</strain>
    </source>
</reference>
<dbReference type="PROSITE" id="PS51470">
    <property type="entry name" value="FG_GAP"/>
    <property type="match status" value="2"/>
</dbReference>
<dbReference type="GO" id="GO:0008305">
    <property type="term" value="C:integrin complex"/>
    <property type="evidence" value="ECO:0007669"/>
    <property type="project" value="InterPro"/>
</dbReference>
<dbReference type="SMART" id="SM00191">
    <property type="entry name" value="Int_alpha"/>
    <property type="match status" value="6"/>
</dbReference>
<sequence>MKRRIVIFISLVSAIVLWWASAAYALPDTAEQDDRFGSSAASGDFNGDGYADLAAGVPYEDVGAATDAGAVNVTYGSAGGLAAAGAQLWHQDSGTVLDDAQEGDLFGASVAAADFNKDGFADLAVGAPGEAVLASNGFDAGFAGAVQILYGSAAGLTDAGNQFWHQDSGTVADAVELGDAFGSALAAADFGGSSHADLAVGVVHEELGSGLFQAGAVNVLYGSAGGITDAGNQFWHQDSPGIADTAEHSDSFGARLTAGNFGSDSRADLAVTVFNESIGGVAGAGAVHVIYGSSSGLTSSGSQLWHQDSSGIADSAETWDHFGDSLAAADLGKGTQDDLVVGVPYEDVGTVADAGAVHVIFGYSSGLISSGSQLWHQDSSGIQDTAEPGDLFGSALAAADFGKSTKADLAVGVAAQNAAGGIVDAGAVHVIYAASDGLAATGNAVWDQDSLGIADDAELYDFFGSVLTAGRFGLANQADLAAGVTTEDVGAVSDAGAVNVLYGAADGLASAGNQFWHQDP</sequence>
<gene>
    <name evidence="6" type="ORF">I4J89_07420</name>
</gene>
<dbReference type="EMBL" id="JADQTO010000003">
    <property type="protein sequence ID" value="MBG0561289.1"/>
    <property type="molecule type" value="Genomic_DNA"/>
</dbReference>
<keyword evidence="1 5" id="KW-0732">Signal</keyword>
<dbReference type="Gene3D" id="2.130.10.130">
    <property type="entry name" value="Integrin alpha, N-terminal"/>
    <property type="match status" value="4"/>
</dbReference>
<accession>A0A931C2Z4</accession>
<dbReference type="InterPro" id="IPR013519">
    <property type="entry name" value="Int_alpha_beta-p"/>
</dbReference>
<comment type="caution">
    <text evidence="6">The sequence shown here is derived from an EMBL/GenBank/DDBJ whole genome shotgun (WGS) entry which is preliminary data.</text>
</comment>
<evidence type="ECO:0000256" key="3">
    <source>
        <dbReference type="ARBA" id="ARBA00022801"/>
    </source>
</evidence>
<evidence type="ECO:0000256" key="1">
    <source>
        <dbReference type="ARBA" id="ARBA00022729"/>
    </source>
</evidence>
<dbReference type="PRINTS" id="PR01185">
    <property type="entry name" value="INTEGRINA"/>
</dbReference>
<name>A0A931C2Z4_9ACTN</name>
<proteinExistence type="predicted"/>
<keyword evidence="3" id="KW-0378">Hydrolase</keyword>
<keyword evidence="2" id="KW-0677">Repeat</keyword>
<dbReference type="PANTHER" id="PTHR23221">
    <property type="entry name" value="GLYCOSYLPHOSPHATIDYLINOSITOL PHOSPHOLIPASE D"/>
    <property type="match status" value="1"/>
</dbReference>
<evidence type="ECO:0000256" key="4">
    <source>
        <dbReference type="ARBA" id="ARBA00023180"/>
    </source>
</evidence>
<feature type="chain" id="PRO_5039446076" evidence="5">
    <location>
        <begin position="26"/>
        <end position="520"/>
    </location>
</feature>
<dbReference type="Proteomes" id="UP000598146">
    <property type="component" value="Unassembled WGS sequence"/>
</dbReference>